<evidence type="ECO:0000313" key="3">
    <source>
        <dbReference type="Proteomes" id="UP000001056"/>
    </source>
</evidence>
<dbReference type="InParanoid" id="Q2GTW2"/>
<dbReference type="Proteomes" id="UP000001056">
    <property type="component" value="Unassembled WGS sequence"/>
</dbReference>
<evidence type="ECO:0000313" key="2">
    <source>
        <dbReference type="EMBL" id="EAQ84578.1"/>
    </source>
</evidence>
<dbReference type="HOGENOM" id="CLU_2775730_0_0_1"/>
<dbReference type="AlphaFoldDB" id="Q2GTW2"/>
<organism evidence="2 3">
    <name type="scientific">Chaetomium globosum (strain ATCC 6205 / CBS 148.51 / DSM 1962 / NBRC 6347 / NRRL 1970)</name>
    <name type="common">Soil fungus</name>
    <dbReference type="NCBI Taxonomy" id="306901"/>
    <lineage>
        <taxon>Eukaryota</taxon>
        <taxon>Fungi</taxon>
        <taxon>Dikarya</taxon>
        <taxon>Ascomycota</taxon>
        <taxon>Pezizomycotina</taxon>
        <taxon>Sordariomycetes</taxon>
        <taxon>Sordariomycetidae</taxon>
        <taxon>Sordariales</taxon>
        <taxon>Chaetomiaceae</taxon>
        <taxon>Chaetomium</taxon>
    </lineage>
</organism>
<dbReference type="GeneID" id="4395099"/>
<evidence type="ECO:0000256" key="1">
    <source>
        <dbReference type="SAM" id="MobiDB-lite"/>
    </source>
</evidence>
<proteinExistence type="predicted"/>
<accession>Q2GTW2</accession>
<name>Q2GTW2_CHAGB</name>
<dbReference type="RefSeq" id="XP_001226519.1">
    <property type="nucleotide sequence ID" value="XM_001226518.1"/>
</dbReference>
<keyword evidence="3" id="KW-1185">Reference proteome</keyword>
<dbReference type="OrthoDB" id="10339091at2759"/>
<feature type="region of interest" description="Disordered" evidence="1">
    <location>
        <begin position="33"/>
        <end position="69"/>
    </location>
</feature>
<dbReference type="EMBL" id="CH408034">
    <property type="protein sequence ID" value="EAQ84578.1"/>
    <property type="molecule type" value="Genomic_DNA"/>
</dbReference>
<sequence length="69" mass="7072">MAPDESGKGFCGSVRSHAASGCGSFLRVGTSASNPLAGAASQSAKWRRGVGAQTALETKSTARQRFPCR</sequence>
<reference evidence="3" key="1">
    <citation type="journal article" date="2015" name="Genome Announc.">
        <title>Draft genome sequence of the cellulolytic fungus Chaetomium globosum.</title>
        <authorList>
            <person name="Cuomo C.A."/>
            <person name="Untereiner W.A."/>
            <person name="Ma L.-J."/>
            <person name="Grabherr M."/>
            <person name="Birren B.W."/>
        </authorList>
    </citation>
    <scope>NUCLEOTIDE SEQUENCE [LARGE SCALE GENOMIC DNA]</scope>
    <source>
        <strain evidence="3">ATCC 6205 / CBS 148.51 / DSM 1962 / NBRC 6347 / NRRL 1970</strain>
    </source>
</reference>
<dbReference type="VEuPathDB" id="FungiDB:CHGG_08592"/>
<protein>
    <submittedName>
        <fullName evidence="2">Uncharacterized protein</fullName>
    </submittedName>
</protein>
<feature type="compositionally biased region" description="Polar residues" evidence="1">
    <location>
        <begin position="33"/>
        <end position="44"/>
    </location>
</feature>
<gene>
    <name evidence="2" type="ORF">CHGG_08592</name>
</gene>